<name>A0A600CH36_SALEN</name>
<evidence type="ECO:0000256" key="1">
    <source>
        <dbReference type="SAM" id="MobiDB-lite"/>
    </source>
</evidence>
<dbReference type="InterPro" id="IPR022260">
    <property type="entry name" value="Integr_conj_element_PilL"/>
</dbReference>
<evidence type="ECO:0000313" key="3">
    <source>
        <dbReference type="EMBL" id="ECT2674982.1"/>
    </source>
</evidence>
<dbReference type="PROSITE" id="PS51257">
    <property type="entry name" value="PROKAR_LIPOPROTEIN"/>
    <property type="match status" value="1"/>
</dbReference>
<proteinExistence type="predicted"/>
<feature type="chain" id="PRO_5030144874" evidence="2">
    <location>
        <begin position="26"/>
        <end position="223"/>
    </location>
</feature>
<accession>A0A600CH36</accession>
<organism evidence="3">
    <name type="scientific">Salmonella enteritidis</name>
    <dbReference type="NCBI Taxonomy" id="149539"/>
    <lineage>
        <taxon>Bacteria</taxon>
        <taxon>Pseudomonadati</taxon>
        <taxon>Pseudomonadota</taxon>
        <taxon>Gammaproteobacteria</taxon>
        <taxon>Enterobacterales</taxon>
        <taxon>Enterobacteriaceae</taxon>
        <taxon>Salmonella</taxon>
    </lineage>
</organism>
<comment type="caution">
    <text evidence="3">The sequence shown here is derived from an EMBL/GenBank/DDBJ whole genome shotgun (WGS) entry which is preliminary data.</text>
</comment>
<feature type="region of interest" description="Disordered" evidence="1">
    <location>
        <begin position="203"/>
        <end position="223"/>
    </location>
</feature>
<reference evidence="3" key="1">
    <citation type="submission" date="2018-08" db="EMBL/GenBank/DDBJ databases">
        <authorList>
            <consortium name="GenomeTrakr network: Whole genome sequencing for foodborne pathogen traceback"/>
        </authorList>
    </citation>
    <scope>NUCLEOTIDE SEQUENCE</scope>
    <source>
        <strain evidence="3">FSIS11812566</strain>
    </source>
</reference>
<keyword evidence="2" id="KW-0732">Signal</keyword>
<feature type="signal peptide" evidence="2">
    <location>
        <begin position="1"/>
        <end position="25"/>
    </location>
</feature>
<gene>
    <name evidence="3" type="ORF">DYT79_21170</name>
</gene>
<dbReference type="EMBL" id="AAKMFO010000058">
    <property type="protein sequence ID" value="ECT2674982.1"/>
    <property type="molecule type" value="Genomic_DNA"/>
</dbReference>
<dbReference type="AlphaFoldDB" id="A0A600CH36"/>
<protein>
    <submittedName>
        <fullName evidence="3">Conjugal transfer protein</fullName>
    </submittedName>
</protein>
<evidence type="ECO:0000256" key="2">
    <source>
        <dbReference type="SAM" id="SignalP"/>
    </source>
</evidence>
<dbReference type="NCBIfam" id="TIGR03748">
    <property type="entry name" value="conj_PilL"/>
    <property type="match status" value="1"/>
</dbReference>
<sequence>MRMKTLPICLALTSLLLGGCADKPAQPTEAVADIAIPLNVGYAQPLLPDIYPSAPEVVRYDRYRLVDISPSQAQRYPLEQIVHLRIPASVSPTVGDALHYALRDSGYRLCTSDGQANHLYRLPLPAVHYQMGSIRLNVALQILVGPAWQLWVDDVQREVCYRLRPEYTPSAPDAGMSGMSGASSVSVVTPLSAGSTPLPVPPVLNTSTGHTDVNKVHRGGWLK</sequence>